<evidence type="ECO:0000313" key="9">
    <source>
        <dbReference type="EMBL" id="EKP94555.1"/>
    </source>
</evidence>
<reference evidence="9" key="2">
    <citation type="submission" date="2012-10" db="EMBL/GenBank/DDBJ databases">
        <title>Improved high-quality draft of Thermaerobacter subterraneus C21, DSM 13965.</title>
        <authorList>
            <consortium name="DOE Joint Genome Institute"/>
            <person name="Eisen J."/>
            <person name="Huntemann M."/>
            <person name="Wei C.-L."/>
            <person name="Han J."/>
            <person name="Detter J.C."/>
            <person name="Han C."/>
            <person name="Tapia R."/>
            <person name="Chen A."/>
            <person name="Kyrpides N."/>
            <person name="Mavromatis K."/>
            <person name="Markowitz V."/>
            <person name="Szeto E."/>
            <person name="Ivanova N."/>
            <person name="Mikhailova N."/>
            <person name="Ovchinnikova G."/>
            <person name="Pagani I."/>
            <person name="Pati A."/>
            <person name="Goodwin L."/>
            <person name="Nordberg H.P."/>
            <person name="Cantor M.N."/>
            <person name="Hua S.X."/>
            <person name="Woyke T."/>
            <person name="Eisen J."/>
            <person name="Klenk H.-P."/>
        </authorList>
    </citation>
    <scope>NUCLEOTIDE SEQUENCE [LARGE SCALE GENOMIC DNA]</scope>
    <source>
        <strain evidence="9">DSM 13965</strain>
    </source>
</reference>
<reference evidence="9" key="1">
    <citation type="submission" date="2010-10" db="EMBL/GenBank/DDBJ databases">
        <authorList>
            <consortium name="US DOE Joint Genome Institute (JGI-PGF)"/>
            <person name="Lucas S."/>
            <person name="Copeland A."/>
            <person name="Lapidus A."/>
            <person name="Bruce D."/>
            <person name="Goodwin L."/>
            <person name="Pitluck S."/>
            <person name="Kyrpides N."/>
            <person name="Mavromatis K."/>
            <person name="Detter J.C."/>
            <person name="Han C."/>
            <person name="Land M."/>
            <person name="Hauser L."/>
            <person name="Markowitz V."/>
            <person name="Cheng J.-F."/>
            <person name="Hugenholtz P."/>
            <person name="Woyke T."/>
            <person name="Wu D."/>
            <person name="Pukall R."/>
            <person name="Wahrenburg C."/>
            <person name="Brambilla E."/>
            <person name="Klenk H.-P."/>
            <person name="Eisen J.A."/>
        </authorList>
    </citation>
    <scope>NUCLEOTIDE SEQUENCE [LARGE SCALE GENOMIC DNA]</scope>
    <source>
        <strain evidence="9">DSM 13965</strain>
    </source>
</reference>
<comment type="similarity">
    <text evidence="6">Belongs to the MoaC family.</text>
</comment>
<dbReference type="InterPro" id="IPR050105">
    <property type="entry name" value="MoCo_biosynth_MoaA/MoaC"/>
</dbReference>
<comment type="function">
    <text evidence="6">Catalyzes the conversion of (8S)-3',8-cyclo-7,8-dihydroguanosine 5'-triphosphate to cyclic pyranopterin monophosphate (cPMP).</text>
</comment>
<evidence type="ECO:0000256" key="2">
    <source>
        <dbReference type="ARBA" id="ARBA00005046"/>
    </source>
</evidence>
<feature type="compositionally biased region" description="Gly residues" evidence="7">
    <location>
        <begin position="11"/>
        <end position="28"/>
    </location>
</feature>
<dbReference type="SUPFAM" id="SSF55040">
    <property type="entry name" value="Molybdenum cofactor biosynthesis protein C, MoaC"/>
    <property type="match status" value="1"/>
</dbReference>
<comment type="caution">
    <text evidence="9">The sequence shown here is derived from an EMBL/GenBank/DDBJ whole genome shotgun (WGS) entry which is preliminary data.</text>
</comment>
<protein>
    <recommendedName>
        <fullName evidence="3 6">Cyclic pyranopterin monophosphate synthase</fullName>
        <ecNumber evidence="3 6">4.6.1.17</ecNumber>
    </recommendedName>
    <alternativeName>
        <fullName evidence="6">Molybdenum cofactor biosynthesis protein C</fullName>
    </alternativeName>
</protein>
<dbReference type="NCBIfam" id="NF006870">
    <property type="entry name" value="PRK09364.1"/>
    <property type="match status" value="1"/>
</dbReference>
<dbReference type="GO" id="GO:0006777">
    <property type="term" value="P:Mo-molybdopterin cofactor biosynthetic process"/>
    <property type="evidence" value="ECO:0007669"/>
    <property type="project" value="UniProtKB-UniRule"/>
</dbReference>
<dbReference type="HOGENOM" id="CLU_074693_1_1_9"/>
<feature type="active site" evidence="6">
    <location>
        <position position="157"/>
    </location>
</feature>
<dbReference type="GO" id="GO:0061799">
    <property type="term" value="F:cyclic pyranopterin monophosphate synthase activity"/>
    <property type="evidence" value="ECO:0007669"/>
    <property type="project" value="UniProtKB-UniRule"/>
</dbReference>
<dbReference type="Pfam" id="PF01967">
    <property type="entry name" value="MoaC"/>
    <property type="match status" value="1"/>
</dbReference>
<evidence type="ECO:0000259" key="8">
    <source>
        <dbReference type="Pfam" id="PF01967"/>
    </source>
</evidence>
<feature type="binding site" evidence="6">
    <location>
        <begin position="106"/>
        <end position="108"/>
    </location>
    <ligand>
        <name>substrate</name>
    </ligand>
</feature>
<dbReference type="eggNOG" id="COG0315">
    <property type="taxonomic scope" value="Bacteria"/>
</dbReference>
<keyword evidence="5 6" id="KW-0456">Lyase</keyword>
<dbReference type="AlphaFoldDB" id="K6P0E2"/>
<dbReference type="InterPro" id="IPR036522">
    <property type="entry name" value="MoaC_sf"/>
</dbReference>
<feature type="domain" description="Molybdopterin cofactor biosynthesis C (MoaC)" evidence="8">
    <location>
        <begin position="46"/>
        <end position="179"/>
    </location>
</feature>
<dbReference type="UniPathway" id="UPA00344"/>
<dbReference type="PANTHER" id="PTHR22960">
    <property type="entry name" value="MOLYBDOPTERIN COFACTOR SYNTHESIS PROTEIN A"/>
    <property type="match status" value="1"/>
</dbReference>
<sequence length="206" mass="21105">MREPLPSGQGAVPGAGAPAGAGGTGPGLAAGDQGWTHLDGAGRARMVDTSGKPVTLREAVARGRVRMAPATLARLRAGDVPKGDVWAVARVAGILAAKETGRLIPLCHPLPLDAVAVDFRLGAEGVEIQATARTTARTGVEMEALTAVTVAALTLIDMCKALDRGMVIEAVRLVRKTGGRSGEYTRPDEPAWEDLGEPVGPPGPRA</sequence>
<evidence type="ECO:0000256" key="6">
    <source>
        <dbReference type="HAMAP-Rule" id="MF_01224"/>
    </source>
</evidence>
<evidence type="ECO:0000313" key="10">
    <source>
        <dbReference type="Proteomes" id="UP000005710"/>
    </source>
</evidence>
<feature type="binding site" evidence="6">
    <location>
        <begin position="142"/>
        <end position="143"/>
    </location>
    <ligand>
        <name>substrate</name>
    </ligand>
</feature>
<dbReference type="HAMAP" id="MF_01224_B">
    <property type="entry name" value="MoaC_B"/>
    <property type="match status" value="1"/>
</dbReference>
<feature type="region of interest" description="Disordered" evidence="7">
    <location>
        <begin position="1"/>
        <end position="36"/>
    </location>
</feature>
<dbReference type="EMBL" id="AENY02000003">
    <property type="protein sequence ID" value="EKP94555.1"/>
    <property type="molecule type" value="Genomic_DNA"/>
</dbReference>
<evidence type="ECO:0000256" key="4">
    <source>
        <dbReference type="ARBA" id="ARBA00023150"/>
    </source>
</evidence>
<dbReference type="InterPro" id="IPR047594">
    <property type="entry name" value="MoaC_bact/euk"/>
</dbReference>
<keyword evidence="4 6" id="KW-0501">Molybdenum cofactor biosynthesis</keyword>
<dbReference type="STRING" id="867903.ThesuDRAFT_02293"/>
<evidence type="ECO:0000256" key="3">
    <source>
        <dbReference type="ARBA" id="ARBA00012575"/>
    </source>
</evidence>
<dbReference type="InterPro" id="IPR023045">
    <property type="entry name" value="MoaC"/>
</dbReference>
<name>K6P0E2_9FIRM</name>
<accession>K6P0E2</accession>
<dbReference type="RefSeq" id="WP_006904575.1">
    <property type="nucleotide sequence ID" value="NZ_JH976535.1"/>
</dbReference>
<dbReference type="NCBIfam" id="TIGR00581">
    <property type="entry name" value="moaC"/>
    <property type="match status" value="1"/>
</dbReference>
<proteinExistence type="inferred from homology"/>
<dbReference type="EC" id="4.6.1.17" evidence="3 6"/>
<dbReference type="CDD" id="cd01420">
    <property type="entry name" value="MoaC_PE"/>
    <property type="match status" value="1"/>
</dbReference>
<gene>
    <name evidence="6" type="primary">moaC</name>
    <name evidence="9" type="ORF">ThesuDRAFT_02293</name>
</gene>
<organism evidence="9 10">
    <name type="scientific">Thermaerobacter subterraneus DSM 13965</name>
    <dbReference type="NCBI Taxonomy" id="867903"/>
    <lineage>
        <taxon>Bacteria</taxon>
        <taxon>Bacillati</taxon>
        <taxon>Bacillota</taxon>
        <taxon>Clostridia</taxon>
        <taxon>Eubacteriales</taxon>
        <taxon>Clostridiales Family XVII. Incertae Sedis</taxon>
        <taxon>Thermaerobacter</taxon>
    </lineage>
</organism>
<dbReference type="Proteomes" id="UP000005710">
    <property type="component" value="Unassembled WGS sequence"/>
</dbReference>
<evidence type="ECO:0000256" key="7">
    <source>
        <dbReference type="SAM" id="MobiDB-lite"/>
    </source>
</evidence>
<dbReference type="InterPro" id="IPR002820">
    <property type="entry name" value="Mopterin_CF_biosynth-C_dom"/>
</dbReference>
<evidence type="ECO:0000256" key="5">
    <source>
        <dbReference type="ARBA" id="ARBA00023239"/>
    </source>
</evidence>
<dbReference type="PANTHER" id="PTHR22960:SF29">
    <property type="entry name" value="CYCLIC PYRANOPTERIN MONOPHOSPHATE SYNTHASE"/>
    <property type="match status" value="1"/>
</dbReference>
<comment type="subunit">
    <text evidence="6">Homohexamer; trimer of dimers.</text>
</comment>
<dbReference type="Gene3D" id="3.30.70.640">
    <property type="entry name" value="Molybdopterin cofactor biosynthesis C (MoaC) domain"/>
    <property type="match status" value="1"/>
</dbReference>
<keyword evidence="10" id="KW-1185">Reference proteome</keyword>
<comment type="catalytic activity">
    <reaction evidence="1 6">
        <text>(8S)-3',8-cyclo-7,8-dihydroguanosine 5'-triphosphate = cyclic pyranopterin phosphate + diphosphate</text>
        <dbReference type="Rhea" id="RHEA:49580"/>
        <dbReference type="ChEBI" id="CHEBI:33019"/>
        <dbReference type="ChEBI" id="CHEBI:59648"/>
        <dbReference type="ChEBI" id="CHEBI:131766"/>
        <dbReference type="EC" id="4.6.1.17"/>
    </reaction>
</comment>
<feature type="region of interest" description="Disordered" evidence="7">
    <location>
        <begin position="179"/>
        <end position="206"/>
    </location>
</feature>
<comment type="pathway">
    <text evidence="2 6">Cofactor biosynthesis; molybdopterin biosynthesis.</text>
</comment>
<evidence type="ECO:0000256" key="1">
    <source>
        <dbReference type="ARBA" id="ARBA00001637"/>
    </source>
</evidence>